<name>A0A167VBD9_9HYPO</name>
<keyword evidence="3" id="KW-1185">Reference proteome</keyword>
<dbReference type="AlphaFoldDB" id="A0A167VBD9"/>
<sequence length="160" mass="18283">MTEWFDAILIRWGLLSCKSRRCHGKALGEYVFFTDCPRSREADTEGRRTWRERRSVYMLAANAAFHHGYGPESLADGHGKIWRAGFARQKRMQHASDQSRRKGKAKHESRPGRHGSGMHAVHCGEKKKVTVPSAPKVPRQFNQLAAPHKAVPKRCYQDMT</sequence>
<dbReference type="EMBL" id="AZGY01000039">
    <property type="protein sequence ID" value="KZZ87297.1"/>
    <property type="molecule type" value="Genomic_DNA"/>
</dbReference>
<proteinExistence type="predicted"/>
<comment type="caution">
    <text evidence="2">The sequence shown here is derived from an EMBL/GenBank/DDBJ whole genome shotgun (WGS) entry which is preliminary data.</text>
</comment>
<accession>A0A167VBD9</accession>
<feature type="region of interest" description="Disordered" evidence="1">
    <location>
        <begin position="88"/>
        <end position="120"/>
    </location>
</feature>
<evidence type="ECO:0000313" key="3">
    <source>
        <dbReference type="Proteomes" id="UP000078544"/>
    </source>
</evidence>
<protein>
    <submittedName>
        <fullName evidence="2">Uncharacterized protein</fullName>
    </submittedName>
</protein>
<evidence type="ECO:0000313" key="2">
    <source>
        <dbReference type="EMBL" id="KZZ87297.1"/>
    </source>
</evidence>
<reference evidence="2 3" key="1">
    <citation type="journal article" date="2016" name="Genome Biol. Evol.">
        <title>Divergent and convergent evolution of fungal pathogenicity.</title>
        <authorList>
            <person name="Shang Y."/>
            <person name="Xiao G."/>
            <person name="Zheng P."/>
            <person name="Cen K."/>
            <person name="Zhan S."/>
            <person name="Wang C."/>
        </authorList>
    </citation>
    <scope>NUCLEOTIDE SEQUENCE [LARGE SCALE GENOMIC DNA]</scope>
    <source>
        <strain evidence="2 3">RCEF 2490</strain>
    </source>
</reference>
<dbReference type="Proteomes" id="UP000078544">
    <property type="component" value="Unassembled WGS sequence"/>
</dbReference>
<gene>
    <name evidence="2" type="ORF">AAL_08402</name>
</gene>
<evidence type="ECO:0000256" key="1">
    <source>
        <dbReference type="SAM" id="MobiDB-lite"/>
    </source>
</evidence>
<organism evidence="2 3">
    <name type="scientific">Moelleriella libera RCEF 2490</name>
    <dbReference type="NCBI Taxonomy" id="1081109"/>
    <lineage>
        <taxon>Eukaryota</taxon>
        <taxon>Fungi</taxon>
        <taxon>Dikarya</taxon>
        <taxon>Ascomycota</taxon>
        <taxon>Pezizomycotina</taxon>
        <taxon>Sordariomycetes</taxon>
        <taxon>Hypocreomycetidae</taxon>
        <taxon>Hypocreales</taxon>
        <taxon>Clavicipitaceae</taxon>
        <taxon>Moelleriella</taxon>
    </lineage>
</organism>